<comment type="caution">
    <text evidence="2">The sequence shown here is derived from an EMBL/GenBank/DDBJ whole genome shotgun (WGS) entry which is preliminary data.</text>
</comment>
<organism evidence="2 3">
    <name type="scientific">Stygiobacter electus</name>
    <dbReference type="NCBI Taxonomy" id="3032292"/>
    <lineage>
        <taxon>Bacteria</taxon>
        <taxon>Pseudomonadati</taxon>
        <taxon>Ignavibacteriota</taxon>
        <taxon>Ignavibacteria</taxon>
        <taxon>Ignavibacteriales</taxon>
        <taxon>Melioribacteraceae</taxon>
        <taxon>Stygiobacter</taxon>
    </lineage>
</organism>
<evidence type="ECO:0000256" key="1">
    <source>
        <dbReference type="SAM" id="Phobius"/>
    </source>
</evidence>
<dbReference type="Proteomes" id="UP001221302">
    <property type="component" value="Unassembled WGS sequence"/>
</dbReference>
<reference evidence="2" key="1">
    <citation type="submission" date="2023-03" db="EMBL/GenBank/DDBJ databases">
        <title>Stygiobacter electus gen. nov., sp. nov., facultatively anaerobic thermotolerant bacterium of the class Ignavibacteria from a well of Yessentuki mineral water deposit.</title>
        <authorList>
            <person name="Podosokorskaya O.A."/>
            <person name="Elcheninov A.G."/>
            <person name="Petrova N.F."/>
            <person name="Zavarzina D.G."/>
            <person name="Kublanov I.V."/>
            <person name="Merkel A.Y."/>
        </authorList>
    </citation>
    <scope>NUCLEOTIDE SEQUENCE</scope>
    <source>
        <strain evidence="2">09-Me</strain>
    </source>
</reference>
<evidence type="ECO:0000313" key="3">
    <source>
        <dbReference type="Proteomes" id="UP001221302"/>
    </source>
</evidence>
<sequence>MEIEATKEKNLKLVKVLSWILIILSAFFILRSFASLRGYIAMINMESITKNFNSSIKINYNLYFIQSVFELLLFTLILISSIFVLKSRNKWRKALIYGLIVSTVFFIVSPIINYMNFPMVNIKMMDINESKMMNIAKTSILIWSFTRSVIISVFFIYVIIKMSKEEIKLLFN</sequence>
<name>A0AAE3P1I5_9BACT</name>
<keyword evidence="1" id="KW-1133">Transmembrane helix</keyword>
<keyword evidence="1" id="KW-0472">Membrane</keyword>
<feature type="transmembrane region" description="Helical" evidence="1">
    <location>
        <begin position="94"/>
        <end position="115"/>
    </location>
</feature>
<dbReference type="EMBL" id="JARGDL010000016">
    <property type="protein sequence ID" value="MDF1612672.1"/>
    <property type="molecule type" value="Genomic_DNA"/>
</dbReference>
<feature type="transmembrane region" description="Helical" evidence="1">
    <location>
        <begin position="140"/>
        <end position="160"/>
    </location>
</feature>
<accession>A0AAE3P1I5</accession>
<feature type="transmembrane region" description="Helical" evidence="1">
    <location>
        <begin position="60"/>
        <end position="85"/>
    </location>
</feature>
<dbReference type="RefSeq" id="WP_321536443.1">
    <property type="nucleotide sequence ID" value="NZ_JARGDL010000016.1"/>
</dbReference>
<proteinExistence type="predicted"/>
<evidence type="ECO:0000313" key="2">
    <source>
        <dbReference type="EMBL" id="MDF1612672.1"/>
    </source>
</evidence>
<protein>
    <submittedName>
        <fullName evidence="2">Uncharacterized protein</fullName>
    </submittedName>
</protein>
<gene>
    <name evidence="2" type="ORF">P0M35_10965</name>
</gene>
<keyword evidence="1" id="KW-0812">Transmembrane</keyword>
<feature type="transmembrane region" description="Helical" evidence="1">
    <location>
        <begin position="16"/>
        <end position="40"/>
    </location>
</feature>
<keyword evidence="3" id="KW-1185">Reference proteome</keyword>
<dbReference type="AlphaFoldDB" id="A0AAE3P1I5"/>